<dbReference type="EMBL" id="BPQB01000085">
    <property type="protein sequence ID" value="GJE98296.1"/>
    <property type="molecule type" value="Genomic_DNA"/>
</dbReference>
<sequence>MGALSIYEFLIALDVEVSTAWRRRKTVPSVLLLTIRWCMLANGILTFLPTPGFTVSVPRLSCPSRDLTMSTGVSNLLHVYTGTLVERLQVHGVHGPYRRV</sequence>
<keyword evidence="3" id="KW-1185">Reference proteome</keyword>
<organism evidence="2 3">
    <name type="scientific">Phanerochaete sordida</name>
    <dbReference type="NCBI Taxonomy" id="48140"/>
    <lineage>
        <taxon>Eukaryota</taxon>
        <taxon>Fungi</taxon>
        <taxon>Dikarya</taxon>
        <taxon>Basidiomycota</taxon>
        <taxon>Agaricomycotina</taxon>
        <taxon>Agaricomycetes</taxon>
        <taxon>Polyporales</taxon>
        <taxon>Phanerochaetaceae</taxon>
        <taxon>Phanerochaete</taxon>
    </lineage>
</organism>
<dbReference type="Proteomes" id="UP000703269">
    <property type="component" value="Unassembled WGS sequence"/>
</dbReference>
<protein>
    <recommendedName>
        <fullName evidence="1">DUF6533 domain-containing protein</fullName>
    </recommendedName>
</protein>
<name>A0A9P3GP56_9APHY</name>
<dbReference type="AlphaFoldDB" id="A0A9P3GP56"/>
<gene>
    <name evidence="2" type="ORF">PsYK624_145220</name>
</gene>
<accession>A0A9P3GP56</accession>
<comment type="caution">
    <text evidence="2">The sequence shown here is derived from an EMBL/GenBank/DDBJ whole genome shotgun (WGS) entry which is preliminary data.</text>
</comment>
<evidence type="ECO:0000313" key="2">
    <source>
        <dbReference type="EMBL" id="GJE98296.1"/>
    </source>
</evidence>
<evidence type="ECO:0000313" key="3">
    <source>
        <dbReference type="Proteomes" id="UP000703269"/>
    </source>
</evidence>
<evidence type="ECO:0000259" key="1">
    <source>
        <dbReference type="Pfam" id="PF20151"/>
    </source>
</evidence>
<proteinExistence type="predicted"/>
<dbReference type="OrthoDB" id="2745134at2759"/>
<feature type="domain" description="DUF6533" evidence="1">
    <location>
        <begin position="4"/>
        <end position="41"/>
    </location>
</feature>
<dbReference type="InterPro" id="IPR045340">
    <property type="entry name" value="DUF6533"/>
</dbReference>
<dbReference type="Pfam" id="PF20151">
    <property type="entry name" value="DUF6533"/>
    <property type="match status" value="1"/>
</dbReference>
<reference evidence="2 3" key="1">
    <citation type="submission" date="2021-08" db="EMBL/GenBank/DDBJ databases">
        <title>Draft Genome Sequence of Phanerochaete sordida strain YK-624.</title>
        <authorList>
            <person name="Mori T."/>
            <person name="Dohra H."/>
            <person name="Suzuki T."/>
            <person name="Kawagishi H."/>
            <person name="Hirai H."/>
        </authorList>
    </citation>
    <scope>NUCLEOTIDE SEQUENCE [LARGE SCALE GENOMIC DNA]</scope>
    <source>
        <strain evidence="2 3">YK-624</strain>
    </source>
</reference>